<protein>
    <submittedName>
        <fullName evidence="1">Uncharacterized protein</fullName>
    </submittedName>
</protein>
<name>A0A0A9CMN6_ARUDO</name>
<dbReference type="EMBL" id="GBRH01223285">
    <property type="protein sequence ID" value="JAD74610.1"/>
    <property type="molecule type" value="Transcribed_RNA"/>
</dbReference>
<organism evidence="1">
    <name type="scientific">Arundo donax</name>
    <name type="common">Giant reed</name>
    <name type="synonym">Donax arundinaceus</name>
    <dbReference type="NCBI Taxonomy" id="35708"/>
    <lineage>
        <taxon>Eukaryota</taxon>
        <taxon>Viridiplantae</taxon>
        <taxon>Streptophyta</taxon>
        <taxon>Embryophyta</taxon>
        <taxon>Tracheophyta</taxon>
        <taxon>Spermatophyta</taxon>
        <taxon>Magnoliopsida</taxon>
        <taxon>Liliopsida</taxon>
        <taxon>Poales</taxon>
        <taxon>Poaceae</taxon>
        <taxon>PACMAD clade</taxon>
        <taxon>Arundinoideae</taxon>
        <taxon>Arundineae</taxon>
        <taxon>Arundo</taxon>
    </lineage>
</organism>
<reference evidence="1" key="2">
    <citation type="journal article" date="2015" name="Data Brief">
        <title>Shoot transcriptome of the giant reed, Arundo donax.</title>
        <authorList>
            <person name="Barrero R.A."/>
            <person name="Guerrero F.D."/>
            <person name="Moolhuijzen P."/>
            <person name="Goolsby J.A."/>
            <person name="Tidwell J."/>
            <person name="Bellgard S.E."/>
            <person name="Bellgard M.I."/>
        </authorList>
    </citation>
    <scope>NUCLEOTIDE SEQUENCE</scope>
    <source>
        <tissue evidence="1">Shoot tissue taken approximately 20 cm above the soil surface</tissue>
    </source>
</reference>
<accession>A0A0A9CMN6</accession>
<proteinExistence type="predicted"/>
<sequence length="140" mass="16390">MPFCSKRACWKFDRETPLELLHVVSYISIHCCYMHKLVRVNLPKPFDINRSPLFVNTMITMRIILQNSVQFAVIKILDNCISTIILPPLKHVSPHLLCFLNIKFPCFQKSQHHMIVIMPCRQQLIQKQCLSKCLDSLQLL</sequence>
<dbReference type="AlphaFoldDB" id="A0A0A9CMN6"/>
<evidence type="ECO:0000313" key="1">
    <source>
        <dbReference type="EMBL" id="JAD74610.1"/>
    </source>
</evidence>
<reference evidence="1" key="1">
    <citation type="submission" date="2014-09" db="EMBL/GenBank/DDBJ databases">
        <authorList>
            <person name="Magalhaes I.L.F."/>
            <person name="Oliveira U."/>
            <person name="Santos F.R."/>
            <person name="Vidigal T.H.D.A."/>
            <person name="Brescovit A.D."/>
            <person name="Santos A.J."/>
        </authorList>
    </citation>
    <scope>NUCLEOTIDE SEQUENCE</scope>
    <source>
        <tissue evidence="1">Shoot tissue taken approximately 20 cm above the soil surface</tissue>
    </source>
</reference>